<dbReference type="RefSeq" id="WP_068748386.1">
    <property type="nucleotide sequence ID" value="NZ_LOHZ01000028.1"/>
</dbReference>
<dbReference type="AlphaFoldDB" id="A0A162MJN3"/>
<dbReference type="GO" id="GO:0018730">
    <property type="term" value="F:glutaconate CoA-transferase activity"/>
    <property type="evidence" value="ECO:0007669"/>
    <property type="project" value="UniProtKB-EC"/>
</dbReference>
<organism evidence="1 2">
    <name type="scientific">Thermovenabulum gondwanense</name>
    <dbReference type="NCBI Taxonomy" id="520767"/>
    <lineage>
        <taxon>Bacteria</taxon>
        <taxon>Bacillati</taxon>
        <taxon>Bacillota</taxon>
        <taxon>Clostridia</taxon>
        <taxon>Thermosediminibacterales</taxon>
        <taxon>Thermosediminibacteraceae</taxon>
        <taxon>Thermovenabulum</taxon>
    </lineage>
</organism>
<evidence type="ECO:0000313" key="2">
    <source>
        <dbReference type="Proteomes" id="UP000075737"/>
    </source>
</evidence>
<dbReference type="InterPro" id="IPR004165">
    <property type="entry name" value="CoA_trans_fam_I"/>
</dbReference>
<dbReference type="EC" id="2.8.3.12" evidence="1"/>
<evidence type="ECO:0000313" key="1">
    <source>
        <dbReference type="EMBL" id="KYO66377.1"/>
    </source>
</evidence>
<dbReference type="OrthoDB" id="9777193at2"/>
<dbReference type="SUPFAM" id="SSF100950">
    <property type="entry name" value="NagB/RpiA/CoA transferase-like"/>
    <property type="match status" value="1"/>
</dbReference>
<protein>
    <submittedName>
        <fullName evidence="1">Glutaconate CoA-transferase subunit A</fullName>
        <ecNumber evidence="1">2.8.3.12</ecNumber>
    </submittedName>
</protein>
<name>A0A162MJN3_9FIRM</name>
<proteinExistence type="predicted"/>
<dbReference type="Gene3D" id="3.30.30.40">
    <property type="match status" value="1"/>
</dbReference>
<gene>
    <name evidence="1" type="primary">gctA</name>
    <name evidence="1" type="ORF">ATZ99_12590</name>
</gene>
<reference evidence="1 2" key="1">
    <citation type="submission" date="2015-12" db="EMBL/GenBank/DDBJ databases">
        <title>Draft genome of Thermovenabulum gondwanense isolated from a red thermophilic microbial mat colonisisng an outflow channel of a bore well.</title>
        <authorList>
            <person name="Patel B.K."/>
        </authorList>
    </citation>
    <scope>NUCLEOTIDE SEQUENCE [LARGE SCALE GENOMIC DNA]</scope>
    <source>
        <strain evidence="1 2">R270</strain>
    </source>
</reference>
<sequence>MISSELKNKVMTAKEAVERFIKPGTHIAFGGFTILRRPMTIAREIVRQGIKDLFVTMNGGTLVEEMLAGAGLIKWLETTYLGLEGGMPVAYAIRQAIESGEIELIEDYSNWSFAQRTLAGRLGLPFMPCLGDIGSDLIEYDTFKKAGLRGKKENGDFIHPGIPPKKYEIIDDPFEGFGLRPRRFLSGEDSCVNKTNAYREGKINSKKYTGKEGVKVALVPPLMPEVCVVRAQRVALDGTVRIEGLIGPDLDQSLCGRILIVECERICPPEELRAVPEHNQIAAHFVHAIVEQPFGAYPSAVPNYYDYDYSWFKNYVKEVNHQPKEKVKEFWEKHVKETRDDWDYLYNRVGIKKLFSLRTDPKYHYNPNLDRFN</sequence>
<comment type="caution">
    <text evidence="1">The sequence shown here is derived from an EMBL/GenBank/DDBJ whole genome shotgun (WGS) entry which is preliminary data.</text>
</comment>
<dbReference type="InterPro" id="IPR037171">
    <property type="entry name" value="NagB/RpiA_transferase-like"/>
</dbReference>
<dbReference type="Proteomes" id="UP000075737">
    <property type="component" value="Unassembled WGS sequence"/>
</dbReference>
<dbReference type="STRING" id="520767.ATZ99_12590"/>
<dbReference type="SMART" id="SM00882">
    <property type="entry name" value="CoA_trans"/>
    <property type="match status" value="1"/>
</dbReference>
<dbReference type="PATRIC" id="fig|520767.4.peg.1363"/>
<keyword evidence="2" id="KW-1185">Reference proteome</keyword>
<keyword evidence="1" id="KW-0808">Transferase</keyword>
<dbReference type="EMBL" id="LOHZ01000028">
    <property type="protein sequence ID" value="KYO66377.1"/>
    <property type="molecule type" value="Genomic_DNA"/>
</dbReference>
<dbReference type="Pfam" id="PF01144">
    <property type="entry name" value="CoA_trans"/>
    <property type="match status" value="1"/>
</dbReference>
<accession>A0A162MJN3</accession>
<dbReference type="Gene3D" id="3.40.1080.10">
    <property type="entry name" value="Glutaconate Coenzyme A-transferase"/>
    <property type="match status" value="1"/>
</dbReference>